<organism evidence="5 6">
    <name type="scientific">Sphingobium jiangsuense</name>
    <dbReference type="NCBI Taxonomy" id="870476"/>
    <lineage>
        <taxon>Bacteria</taxon>
        <taxon>Pseudomonadati</taxon>
        <taxon>Pseudomonadota</taxon>
        <taxon>Alphaproteobacteria</taxon>
        <taxon>Sphingomonadales</taxon>
        <taxon>Sphingomonadaceae</taxon>
        <taxon>Sphingobium</taxon>
    </lineage>
</organism>
<evidence type="ECO:0000256" key="2">
    <source>
        <dbReference type="ARBA" id="ARBA00022679"/>
    </source>
</evidence>
<evidence type="ECO:0000256" key="3">
    <source>
        <dbReference type="ARBA" id="ARBA00022737"/>
    </source>
</evidence>
<evidence type="ECO:0000313" key="6">
    <source>
        <dbReference type="Proteomes" id="UP000571950"/>
    </source>
</evidence>
<dbReference type="InterPro" id="IPR018357">
    <property type="entry name" value="Hexapep_transf_CS"/>
</dbReference>
<dbReference type="Proteomes" id="UP000571950">
    <property type="component" value="Unassembled WGS sequence"/>
</dbReference>
<name>A0A7W6BDP7_9SPHN</name>
<comment type="caution">
    <text evidence="5">The sequence shown here is derived from an EMBL/GenBank/DDBJ whole genome shotgun (WGS) entry which is preliminary data.</text>
</comment>
<evidence type="ECO:0000313" key="5">
    <source>
        <dbReference type="EMBL" id="MBB3925010.1"/>
    </source>
</evidence>
<reference evidence="5 6" key="1">
    <citation type="submission" date="2020-08" db="EMBL/GenBank/DDBJ databases">
        <title>Genomic Encyclopedia of Type Strains, Phase IV (KMG-IV): sequencing the most valuable type-strain genomes for metagenomic binning, comparative biology and taxonomic classification.</title>
        <authorList>
            <person name="Goeker M."/>
        </authorList>
    </citation>
    <scope>NUCLEOTIDE SEQUENCE [LARGE SCALE GENOMIC DNA]</scope>
    <source>
        <strain evidence="5 6">DSM 26189</strain>
    </source>
</reference>
<dbReference type="InterPro" id="IPR011004">
    <property type="entry name" value="Trimer_LpxA-like_sf"/>
</dbReference>
<protein>
    <recommendedName>
        <fullName evidence="7">CatB-related O-acetyltransferase</fullName>
    </recommendedName>
</protein>
<keyword evidence="4" id="KW-0012">Acyltransferase</keyword>
<dbReference type="PROSITE" id="PS00101">
    <property type="entry name" value="HEXAPEP_TRANSFERASES"/>
    <property type="match status" value="1"/>
</dbReference>
<keyword evidence="6" id="KW-1185">Reference proteome</keyword>
<proteinExistence type="inferred from homology"/>
<dbReference type="AlphaFoldDB" id="A0A7W6BDP7"/>
<sequence>MEIEYPFRFRWSKAIEARFRAAPIYLRHHDSIEGVFRDGEEVTLQCPILVEPFATMPEGDFMSLSAFSYSMSAMSQDTRVGRYCSIAKNVEKLGIAHPTDRITTHVISFRHYYIQMMRDHFGTCAPRIPFEAEKGPVVIGNDVWIGQDVLIQQGVTIGDGAVIGAGAVVTRDVPPFAIVGGTPARIIRYRLSPEERRRALETQWWRFSPDQFAHLPMDKPSAFLDGIERMIDEGVAPYAPPRIDIARMVREALGG</sequence>
<dbReference type="GO" id="GO:0016746">
    <property type="term" value="F:acyltransferase activity"/>
    <property type="evidence" value="ECO:0007669"/>
    <property type="project" value="UniProtKB-KW"/>
</dbReference>
<dbReference type="InterPro" id="IPR050179">
    <property type="entry name" value="Trans_hexapeptide_repeat"/>
</dbReference>
<gene>
    <name evidence="5" type="ORF">GGR43_000711</name>
</gene>
<evidence type="ECO:0000256" key="4">
    <source>
        <dbReference type="ARBA" id="ARBA00023315"/>
    </source>
</evidence>
<dbReference type="InterPro" id="IPR001451">
    <property type="entry name" value="Hexapep"/>
</dbReference>
<dbReference type="Gene3D" id="2.160.10.10">
    <property type="entry name" value="Hexapeptide repeat proteins"/>
    <property type="match status" value="1"/>
</dbReference>
<evidence type="ECO:0008006" key="7">
    <source>
        <dbReference type="Google" id="ProtNLM"/>
    </source>
</evidence>
<accession>A0A7W6BDP7</accession>
<dbReference type="PANTHER" id="PTHR43300">
    <property type="entry name" value="ACETYLTRANSFERASE"/>
    <property type="match status" value="1"/>
</dbReference>
<keyword evidence="2" id="KW-0808">Transferase</keyword>
<dbReference type="Pfam" id="PF00132">
    <property type="entry name" value="Hexapep"/>
    <property type="match status" value="1"/>
</dbReference>
<dbReference type="SUPFAM" id="SSF51161">
    <property type="entry name" value="Trimeric LpxA-like enzymes"/>
    <property type="match status" value="1"/>
</dbReference>
<dbReference type="RefSeq" id="WP_281392408.1">
    <property type="nucleotide sequence ID" value="NZ_BSPS01000022.1"/>
</dbReference>
<keyword evidence="3" id="KW-0677">Repeat</keyword>
<comment type="similarity">
    <text evidence="1">Belongs to the transferase hexapeptide repeat family.</text>
</comment>
<dbReference type="CDD" id="cd03349">
    <property type="entry name" value="LbH_XAT"/>
    <property type="match status" value="1"/>
</dbReference>
<dbReference type="EMBL" id="JACIDT010000002">
    <property type="protein sequence ID" value="MBB3925010.1"/>
    <property type="molecule type" value="Genomic_DNA"/>
</dbReference>
<evidence type="ECO:0000256" key="1">
    <source>
        <dbReference type="ARBA" id="ARBA00007274"/>
    </source>
</evidence>
<dbReference type="PANTHER" id="PTHR43300:SF11">
    <property type="entry name" value="ACETYLTRANSFERASE RV3034C-RELATED"/>
    <property type="match status" value="1"/>
</dbReference>